<name>A0AC60PQK7_IXOPE</name>
<evidence type="ECO:0000313" key="1">
    <source>
        <dbReference type="EMBL" id="KAG0423215.1"/>
    </source>
</evidence>
<dbReference type="EMBL" id="JABSTQ010010130">
    <property type="protein sequence ID" value="KAG0423215.1"/>
    <property type="molecule type" value="Genomic_DNA"/>
</dbReference>
<organism evidence="1 2">
    <name type="scientific">Ixodes persulcatus</name>
    <name type="common">Taiga tick</name>
    <dbReference type="NCBI Taxonomy" id="34615"/>
    <lineage>
        <taxon>Eukaryota</taxon>
        <taxon>Metazoa</taxon>
        <taxon>Ecdysozoa</taxon>
        <taxon>Arthropoda</taxon>
        <taxon>Chelicerata</taxon>
        <taxon>Arachnida</taxon>
        <taxon>Acari</taxon>
        <taxon>Parasitiformes</taxon>
        <taxon>Ixodida</taxon>
        <taxon>Ixodoidea</taxon>
        <taxon>Ixodidae</taxon>
        <taxon>Ixodinae</taxon>
        <taxon>Ixodes</taxon>
    </lineage>
</organism>
<evidence type="ECO:0000313" key="2">
    <source>
        <dbReference type="Proteomes" id="UP000805193"/>
    </source>
</evidence>
<proteinExistence type="predicted"/>
<feature type="non-terminal residue" evidence="1">
    <location>
        <position position="720"/>
    </location>
</feature>
<accession>A0AC60PQK7</accession>
<protein>
    <submittedName>
        <fullName evidence="1">Uncharacterized protein</fullName>
    </submittedName>
</protein>
<sequence>MSTTIPCIDARLLHMWEARRSLLKRLKRQRWNQGSGIRHLAMQIKLAIPLRRLERNAEHDQDVEAIALPHQPTQWQNGIPPQLGPTRYFPTQPSEPLPPYTGSPNDLLDEDIHLHEVSAALQRLKRHTTPGMDQITNKALINLDSPSLLELTAHLNKHIVLNRLQPYLEDSDKLPTTSVGFRPRLSTQDILLQIKEEVMAPATRNSPTALLTLDLKGAFDNVKHSAILQRLNTLGCGARTYHYIRDFLSDRKAILKKSELLLVSPQKQHPPGSPTITIHLEGHTITPSRSVKILGMIFQADRNNSILVKRLQTTIDQVTHMIRRIATKTRGMGEKDTLRLVQAFVVSRITYAIPYALLNPTEVKTLDTMIRKANKQAMGLPTSTSTERLLRLGVHNTAEDLIEAHLSNQQARLGVTETGRSILSRLGLSAPLHHPPPQTASLPHVIRSNIIVPPLPRNMHPVHHAQRREARARAIHKQYGCKPSTAYTDAASYPGRAATTATVIMNNEPRSSISLPRNHPLQAEEAAIALALTQTEAKVIVTDSQQAYRNFASGHIHAYTLRLINQNPPTRQVRIVWAPAHQGIPGNEIANLVARDLTRRADAEEAEPERMHPLVSYLEITQHYRLTRRTYPPPHKSLPSEQERILRALQVNTFPHPTRNHLLAPTDFSPQCRFCGKPGSLRHMVGGCSQTPQDPPILYPTTELWARALASSDLDDQLRL</sequence>
<comment type="caution">
    <text evidence="1">The sequence shown here is derived from an EMBL/GenBank/DDBJ whole genome shotgun (WGS) entry which is preliminary data.</text>
</comment>
<keyword evidence="2" id="KW-1185">Reference proteome</keyword>
<gene>
    <name evidence="1" type="ORF">HPB47_001004</name>
</gene>
<reference evidence="1 2" key="1">
    <citation type="journal article" date="2020" name="Cell">
        <title>Large-Scale Comparative Analyses of Tick Genomes Elucidate Their Genetic Diversity and Vector Capacities.</title>
        <authorList>
            <consortium name="Tick Genome and Microbiome Consortium (TIGMIC)"/>
            <person name="Jia N."/>
            <person name="Wang J."/>
            <person name="Shi W."/>
            <person name="Du L."/>
            <person name="Sun Y."/>
            <person name="Zhan W."/>
            <person name="Jiang J.F."/>
            <person name="Wang Q."/>
            <person name="Zhang B."/>
            <person name="Ji P."/>
            <person name="Bell-Sakyi L."/>
            <person name="Cui X.M."/>
            <person name="Yuan T.T."/>
            <person name="Jiang B.G."/>
            <person name="Yang W.F."/>
            <person name="Lam T.T."/>
            <person name="Chang Q.C."/>
            <person name="Ding S.J."/>
            <person name="Wang X.J."/>
            <person name="Zhu J.G."/>
            <person name="Ruan X.D."/>
            <person name="Zhao L."/>
            <person name="Wei J.T."/>
            <person name="Ye R.Z."/>
            <person name="Que T.C."/>
            <person name="Du C.H."/>
            <person name="Zhou Y.H."/>
            <person name="Cheng J.X."/>
            <person name="Dai P.F."/>
            <person name="Guo W.B."/>
            <person name="Han X.H."/>
            <person name="Huang E.J."/>
            <person name="Li L.F."/>
            <person name="Wei W."/>
            <person name="Gao Y.C."/>
            <person name="Liu J.Z."/>
            <person name="Shao H.Z."/>
            <person name="Wang X."/>
            <person name="Wang C.C."/>
            <person name="Yang T.C."/>
            <person name="Huo Q.B."/>
            <person name="Li W."/>
            <person name="Chen H.Y."/>
            <person name="Chen S.E."/>
            <person name="Zhou L.G."/>
            <person name="Ni X.B."/>
            <person name="Tian J.H."/>
            <person name="Sheng Y."/>
            <person name="Liu T."/>
            <person name="Pan Y.S."/>
            <person name="Xia L.Y."/>
            <person name="Li J."/>
            <person name="Zhao F."/>
            <person name="Cao W.C."/>
        </authorList>
    </citation>
    <scope>NUCLEOTIDE SEQUENCE [LARGE SCALE GENOMIC DNA]</scope>
    <source>
        <strain evidence="1">Iper-2018</strain>
    </source>
</reference>
<dbReference type="Proteomes" id="UP000805193">
    <property type="component" value="Unassembled WGS sequence"/>
</dbReference>